<dbReference type="AlphaFoldDB" id="A0A179EWV7"/>
<dbReference type="GO" id="GO:0003677">
    <property type="term" value="F:DNA binding"/>
    <property type="evidence" value="ECO:0007669"/>
    <property type="project" value="UniProtKB-KW"/>
</dbReference>
<keyword evidence="1 3" id="KW-0238">DNA-binding</keyword>
<dbReference type="InterPro" id="IPR006600">
    <property type="entry name" value="HTH_CenpB_DNA-bd_dom"/>
</dbReference>
<gene>
    <name evidence="3" type="ORF">VFPPC_14922</name>
</gene>
<dbReference type="Pfam" id="PF03221">
    <property type="entry name" value="HTH_Tnp_Tc5"/>
    <property type="match status" value="1"/>
</dbReference>
<organism evidence="3 4">
    <name type="scientific">Pochonia chlamydosporia 170</name>
    <dbReference type="NCBI Taxonomy" id="1380566"/>
    <lineage>
        <taxon>Eukaryota</taxon>
        <taxon>Fungi</taxon>
        <taxon>Dikarya</taxon>
        <taxon>Ascomycota</taxon>
        <taxon>Pezizomycotina</taxon>
        <taxon>Sordariomycetes</taxon>
        <taxon>Hypocreomycetidae</taxon>
        <taxon>Hypocreales</taxon>
        <taxon>Clavicipitaceae</taxon>
        <taxon>Pochonia</taxon>
    </lineage>
</organism>
<dbReference type="Proteomes" id="UP000078397">
    <property type="component" value="Unassembled WGS sequence"/>
</dbReference>
<accession>A0A179EWV7</accession>
<evidence type="ECO:0000259" key="2">
    <source>
        <dbReference type="PROSITE" id="PS51253"/>
    </source>
</evidence>
<dbReference type="KEGG" id="pchm:VFPPC_14922"/>
<evidence type="ECO:0000313" key="3">
    <source>
        <dbReference type="EMBL" id="OAQ57651.1"/>
    </source>
</evidence>
<sequence length="161" mass="18496">MEGRIQETLQYIGEFPHAKIATVAREFGVPRGRLRYGLEGRTALSDRPPTHAKLTVPEEKALCRYIDRLDRINLAVRTEFVTDAANTILKERSGAGESLTVGKKWTARFLKRHKYSKRLQKKMHSDRQASEDLERVNAYFQRLSTILIEEGIPKARTHYTG</sequence>
<dbReference type="GeneID" id="28856683"/>
<evidence type="ECO:0000313" key="4">
    <source>
        <dbReference type="Proteomes" id="UP000078397"/>
    </source>
</evidence>
<dbReference type="RefSeq" id="XP_018135950.1">
    <property type="nucleotide sequence ID" value="XM_018292689.1"/>
</dbReference>
<comment type="caution">
    <text evidence="3">The sequence shown here is derived from an EMBL/GenBank/DDBJ whole genome shotgun (WGS) entry which is preliminary data.</text>
</comment>
<evidence type="ECO:0000256" key="1">
    <source>
        <dbReference type="ARBA" id="ARBA00023125"/>
    </source>
</evidence>
<feature type="domain" description="HTH CENPB-type" evidence="2">
    <location>
        <begin position="46"/>
        <end position="119"/>
    </location>
</feature>
<proteinExistence type="predicted"/>
<dbReference type="EMBL" id="LSBJ02000015">
    <property type="protein sequence ID" value="OAQ57651.1"/>
    <property type="molecule type" value="Genomic_DNA"/>
</dbReference>
<name>A0A179EWV7_METCM</name>
<dbReference type="OrthoDB" id="5231586at2759"/>
<reference evidence="3 4" key="1">
    <citation type="journal article" date="2016" name="PLoS Pathog.">
        <title>Biosynthesis of antibiotic leucinostatins in bio-control fungus Purpureocillium lilacinum and their inhibition on phytophthora revealed by genome mining.</title>
        <authorList>
            <person name="Wang G."/>
            <person name="Liu Z."/>
            <person name="Lin R."/>
            <person name="Li E."/>
            <person name="Mao Z."/>
            <person name="Ling J."/>
            <person name="Yang Y."/>
            <person name="Yin W.B."/>
            <person name="Xie B."/>
        </authorList>
    </citation>
    <scope>NUCLEOTIDE SEQUENCE [LARGE SCALE GENOMIC DNA]</scope>
    <source>
        <strain evidence="3">170</strain>
    </source>
</reference>
<protein>
    <submittedName>
        <fullName evidence="3">Tc5 transposase DNA-binding domain-containing protein</fullName>
    </submittedName>
</protein>
<dbReference type="PROSITE" id="PS51253">
    <property type="entry name" value="HTH_CENPB"/>
    <property type="match status" value="1"/>
</dbReference>
<keyword evidence="4" id="KW-1185">Reference proteome</keyword>